<dbReference type="InterPro" id="IPR029058">
    <property type="entry name" value="AB_hydrolase_fold"/>
</dbReference>
<accession>A0ABW2U1W1</accession>
<dbReference type="Gene3D" id="3.40.50.1820">
    <property type="entry name" value="alpha/beta hydrolase"/>
    <property type="match status" value="1"/>
</dbReference>
<dbReference type="SUPFAM" id="SSF53474">
    <property type="entry name" value="alpha/beta-Hydrolases"/>
    <property type="match status" value="1"/>
</dbReference>
<protein>
    <recommendedName>
        <fullName evidence="3">Peptidase S9 prolyl oligopeptidase catalytic domain-containing protein</fullName>
    </recommendedName>
</protein>
<sequence>MEGGAYTAQPKTGLTGAISSLIFMTSSPWQMQKAAPTRELAEAALAKIQTRFFSSLDANDMIYQFDASRDYNPAPHLAAIKAPLFAINSADDQVNPPELGIMETEIKKVPKGRYILLPITDLTTGHGTHSNPAIWGSYLQELLALTEKETTASNKPAHK</sequence>
<name>A0ABW2U1W1_9BACT</name>
<organism evidence="1 2">
    <name type="scientific">Hymenobacter humi</name>
    <dbReference type="NCBI Taxonomy" id="1411620"/>
    <lineage>
        <taxon>Bacteria</taxon>
        <taxon>Pseudomonadati</taxon>
        <taxon>Bacteroidota</taxon>
        <taxon>Cytophagia</taxon>
        <taxon>Cytophagales</taxon>
        <taxon>Hymenobacteraceae</taxon>
        <taxon>Hymenobacter</taxon>
    </lineage>
</organism>
<gene>
    <name evidence="1" type="ORF">ACFQT0_08710</name>
</gene>
<dbReference type="EMBL" id="JBHTEK010000001">
    <property type="protein sequence ID" value="MFC7667460.1"/>
    <property type="molecule type" value="Genomic_DNA"/>
</dbReference>
<keyword evidence="2" id="KW-1185">Reference proteome</keyword>
<evidence type="ECO:0008006" key="3">
    <source>
        <dbReference type="Google" id="ProtNLM"/>
    </source>
</evidence>
<comment type="caution">
    <text evidence="1">The sequence shown here is derived from an EMBL/GenBank/DDBJ whole genome shotgun (WGS) entry which is preliminary data.</text>
</comment>
<dbReference type="Proteomes" id="UP001596513">
    <property type="component" value="Unassembled WGS sequence"/>
</dbReference>
<dbReference type="RefSeq" id="WP_380202000.1">
    <property type="nucleotide sequence ID" value="NZ_JBHTEK010000001.1"/>
</dbReference>
<evidence type="ECO:0000313" key="1">
    <source>
        <dbReference type="EMBL" id="MFC7667460.1"/>
    </source>
</evidence>
<proteinExistence type="predicted"/>
<evidence type="ECO:0000313" key="2">
    <source>
        <dbReference type="Proteomes" id="UP001596513"/>
    </source>
</evidence>
<reference evidence="2" key="1">
    <citation type="journal article" date="2019" name="Int. J. Syst. Evol. Microbiol.">
        <title>The Global Catalogue of Microorganisms (GCM) 10K type strain sequencing project: providing services to taxonomists for standard genome sequencing and annotation.</title>
        <authorList>
            <consortium name="The Broad Institute Genomics Platform"/>
            <consortium name="The Broad Institute Genome Sequencing Center for Infectious Disease"/>
            <person name="Wu L."/>
            <person name="Ma J."/>
        </authorList>
    </citation>
    <scope>NUCLEOTIDE SEQUENCE [LARGE SCALE GENOMIC DNA]</scope>
    <source>
        <strain evidence="2">JCM 19635</strain>
    </source>
</reference>